<evidence type="ECO:0000313" key="2">
    <source>
        <dbReference type="EMBL" id="QJB05123.1"/>
    </source>
</evidence>
<organism evidence="2">
    <name type="scientific">viral metagenome</name>
    <dbReference type="NCBI Taxonomy" id="1070528"/>
    <lineage>
        <taxon>unclassified sequences</taxon>
        <taxon>metagenomes</taxon>
        <taxon>organismal metagenomes</taxon>
    </lineage>
</organism>
<dbReference type="EMBL" id="MT143895">
    <property type="protein sequence ID" value="QJB05123.1"/>
    <property type="molecule type" value="Genomic_DNA"/>
</dbReference>
<protein>
    <submittedName>
        <fullName evidence="2">Uncharacterized protein</fullName>
    </submittedName>
</protein>
<reference evidence="2" key="1">
    <citation type="submission" date="2020-03" db="EMBL/GenBank/DDBJ databases">
        <title>The deep terrestrial virosphere.</title>
        <authorList>
            <person name="Holmfeldt K."/>
            <person name="Nilsson E."/>
            <person name="Simone D."/>
            <person name="Lopez-Fernandez M."/>
            <person name="Wu X."/>
            <person name="de Brujin I."/>
            <person name="Lundin D."/>
            <person name="Andersson A."/>
            <person name="Bertilsson S."/>
            <person name="Dopson M."/>
        </authorList>
    </citation>
    <scope>NUCLEOTIDE SEQUENCE</scope>
    <source>
        <strain evidence="1">MM171A00126</strain>
        <strain evidence="2">MM171B00120</strain>
    </source>
</reference>
<proteinExistence type="predicted"/>
<evidence type="ECO:0000313" key="1">
    <source>
        <dbReference type="EMBL" id="QJB01183.1"/>
    </source>
</evidence>
<accession>A0A6M3MHH6</accession>
<name>A0A6M3MHH6_9ZZZZ</name>
<gene>
    <name evidence="1" type="ORF">MM171A00126_0023</name>
    <name evidence="2" type="ORF">MM171B00120_0019</name>
</gene>
<dbReference type="EMBL" id="MT143706">
    <property type="protein sequence ID" value="QJB01183.1"/>
    <property type="molecule type" value="Genomic_DNA"/>
</dbReference>
<dbReference type="AlphaFoldDB" id="A0A6M3MHH6"/>
<sequence length="78" mass="8801">MSEFIYDVHHLVRDTDMSICCRCPHCQNVIGIEGDEFDDVRGEQYQCRCGGWLQVNSDAVAIKRDGELPANKGVPDED</sequence>